<feature type="active site" description="Proton acceptor" evidence="9">
    <location>
        <position position="61"/>
    </location>
</feature>
<evidence type="ECO:0000256" key="9">
    <source>
        <dbReference type="HAMAP-Rule" id="MF_00131"/>
    </source>
</evidence>
<proteinExistence type="inferred from homology"/>
<keyword evidence="7 9" id="KW-0456">Lyase</keyword>
<evidence type="ECO:0000256" key="6">
    <source>
        <dbReference type="ARBA" id="ARBA00023141"/>
    </source>
</evidence>
<dbReference type="InterPro" id="IPR018204">
    <property type="entry name" value="Trp_synthase_alpha_AS"/>
</dbReference>
<dbReference type="Gene3D" id="3.20.20.70">
    <property type="entry name" value="Aldolase class I"/>
    <property type="match status" value="1"/>
</dbReference>
<keyword evidence="4 9" id="KW-0028">Amino-acid biosynthesis</keyword>
<dbReference type="EMBL" id="DRLD01000031">
    <property type="protein sequence ID" value="HED09286.1"/>
    <property type="molecule type" value="Genomic_DNA"/>
</dbReference>
<dbReference type="NCBIfam" id="TIGR00262">
    <property type="entry name" value="trpA"/>
    <property type="match status" value="1"/>
</dbReference>
<dbReference type="FunFam" id="3.20.20.70:FF:000037">
    <property type="entry name" value="Tryptophan synthase alpha chain"/>
    <property type="match status" value="1"/>
</dbReference>
<comment type="caution">
    <text evidence="11">The sequence shown here is derived from an EMBL/GenBank/DDBJ whole genome shotgun (WGS) entry which is preliminary data.</text>
</comment>
<organism evidence="11">
    <name type="scientific">Caldithrix abyssi</name>
    <dbReference type="NCBI Taxonomy" id="187145"/>
    <lineage>
        <taxon>Bacteria</taxon>
        <taxon>Pseudomonadati</taxon>
        <taxon>Calditrichota</taxon>
        <taxon>Calditrichia</taxon>
        <taxon>Calditrichales</taxon>
        <taxon>Calditrichaceae</taxon>
        <taxon>Caldithrix</taxon>
    </lineage>
</organism>
<dbReference type="PROSITE" id="PS00167">
    <property type="entry name" value="TRP_SYNTHASE_ALPHA"/>
    <property type="match status" value="1"/>
</dbReference>
<dbReference type="InterPro" id="IPR011060">
    <property type="entry name" value="RibuloseP-bd_barrel"/>
</dbReference>
<sequence length="273" mass="29264">MSDRYLNMFTKLKEQNEGAFIPFVTLGDPDIPTSLEIIRALIRSGADALELGFPFSDPIADGPVIQRASLRALDSGVTPDDCFEMIRHIRDENEELPIGLLLYANLIVARGVERFYADAAAAGVDSILAADVPIRESALILEAARKHHIAAVFIAAPGARDSVLKKIAAKGRGYTYLLSRAGVTGTESRAHTPAAGMIRKLEALKAPPPVLGFGVSEKSHVRAALAAGARGVFVGSAVVKIIEKNLENHKHMLKELEKYARGMKAATRGTTAS</sequence>
<comment type="pathway">
    <text evidence="2 9">Amino-acid biosynthesis; L-tryptophan biosynthesis; L-tryptophan from chorismate: step 5/5.</text>
</comment>
<comment type="similarity">
    <text evidence="9 10">Belongs to the TrpA family.</text>
</comment>
<evidence type="ECO:0000313" key="11">
    <source>
        <dbReference type="EMBL" id="HED09286.1"/>
    </source>
</evidence>
<evidence type="ECO:0000256" key="2">
    <source>
        <dbReference type="ARBA" id="ARBA00004733"/>
    </source>
</evidence>
<dbReference type="InterPro" id="IPR002028">
    <property type="entry name" value="Trp_synthase_suA"/>
</dbReference>
<dbReference type="Pfam" id="PF00290">
    <property type="entry name" value="Trp_syntA"/>
    <property type="match status" value="1"/>
</dbReference>
<dbReference type="AlphaFoldDB" id="A0A7V1PTY7"/>
<accession>A0A7V1PTY7</accession>
<evidence type="ECO:0000256" key="10">
    <source>
        <dbReference type="RuleBase" id="RU003662"/>
    </source>
</evidence>
<reference evidence="11" key="1">
    <citation type="journal article" date="2020" name="mSystems">
        <title>Genome- and Community-Level Interaction Insights into Carbon Utilization and Element Cycling Functions of Hydrothermarchaeota in Hydrothermal Sediment.</title>
        <authorList>
            <person name="Zhou Z."/>
            <person name="Liu Y."/>
            <person name="Xu W."/>
            <person name="Pan J."/>
            <person name="Luo Z.H."/>
            <person name="Li M."/>
        </authorList>
    </citation>
    <scope>NUCLEOTIDE SEQUENCE [LARGE SCALE GENOMIC DNA]</scope>
    <source>
        <strain evidence="11">HyVt-456</strain>
    </source>
</reference>
<comment type="catalytic activity">
    <reaction evidence="8 9">
        <text>(1S,2R)-1-C-(indol-3-yl)glycerol 3-phosphate + L-serine = D-glyceraldehyde 3-phosphate + L-tryptophan + H2O</text>
        <dbReference type="Rhea" id="RHEA:10532"/>
        <dbReference type="ChEBI" id="CHEBI:15377"/>
        <dbReference type="ChEBI" id="CHEBI:33384"/>
        <dbReference type="ChEBI" id="CHEBI:57912"/>
        <dbReference type="ChEBI" id="CHEBI:58866"/>
        <dbReference type="ChEBI" id="CHEBI:59776"/>
        <dbReference type="EC" id="4.2.1.20"/>
    </reaction>
</comment>
<dbReference type="GO" id="GO:0004834">
    <property type="term" value="F:tryptophan synthase activity"/>
    <property type="evidence" value="ECO:0007669"/>
    <property type="project" value="UniProtKB-UniRule"/>
</dbReference>
<feature type="active site" description="Proton acceptor" evidence="9">
    <location>
        <position position="50"/>
    </location>
</feature>
<comment type="subunit">
    <text evidence="3 9">Tetramer of two alpha and two beta chains.</text>
</comment>
<protein>
    <recommendedName>
        <fullName evidence="9">Tryptophan synthase alpha chain</fullName>
        <ecNumber evidence="9">4.2.1.20</ecNumber>
    </recommendedName>
</protein>
<dbReference type="EC" id="4.2.1.20" evidence="9"/>
<dbReference type="Proteomes" id="UP000886005">
    <property type="component" value="Unassembled WGS sequence"/>
</dbReference>
<dbReference type="UniPathway" id="UPA00035">
    <property type="reaction ID" value="UER00044"/>
</dbReference>
<dbReference type="PANTHER" id="PTHR43406:SF1">
    <property type="entry name" value="TRYPTOPHAN SYNTHASE ALPHA CHAIN, CHLOROPLASTIC"/>
    <property type="match status" value="1"/>
</dbReference>
<dbReference type="PANTHER" id="PTHR43406">
    <property type="entry name" value="TRYPTOPHAN SYNTHASE, ALPHA CHAIN"/>
    <property type="match status" value="1"/>
</dbReference>
<evidence type="ECO:0000256" key="1">
    <source>
        <dbReference type="ARBA" id="ARBA00003365"/>
    </source>
</evidence>
<dbReference type="SUPFAM" id="SSF51366">
    <property type="entry name" value="Ribulose-phoshate binding barrel"/>
    <property type="match status" value="1"/>
</dbReference>
<evidence type="ECO:0000256" key="4">
    <source>
        <dbReference type="ARBA" id="ARBA00022605"/>
    </source>
</evidence>
<dbReference type="GO" id="GO:0005829">
    <property type="term" value="C:cytosol"/>
    <property type="evidence" value="ECO:0007669"/>
    <property type="project" value="TreeGrafter"/>
</dbReference>
<dbReference type="InterPro" id="IPR013785">
    <property type="entry name" value="Aldolase_TIM"/>
</dbReference>
<keyword evidence="6 9" id="KW-0057">Aromatic amino acid biosynthesis</keyword>
<gene>
    <name evidence="9" type="primary">trpA</name>
    <name evidence="11" type="ORF">ENJ10_01225</name>
</gene>
<dbReference type="HAMAP" id="MF_00131">
    <property type="entry name" value="Trp_synth_alpha"/>
    <property type="match status" value="1"/>
</dbReference>
<keyword evidence="5 9" id="KW-0822">Tryptophan biosynthesis</keyword>
<evidence type="ECO:0000256" key="7">
    <source>
        <dbReference type="ARBA" id="ARBA00023239"/>
    </source>
</evidence>
<dbReference type="CDD" id="cd04724">
    <property type="entry name" value="Tryptophan_synthase_alpha"/>
    <property type="match status" value="1"/>
</dbReference>
<evidence type="ECO:0000256" key="8">
    <source>
        <dbReference type="ARBA" id="ARBA00049047"/>
    </source>
</evidence>
<comment type="function">
    <text evidence="1 9">The alpha subunit is responsible for the aldol cleavage of indoleglycerol phosphate to indole and glyceraldehyde 3-phosphate.</text>
</comment>
<name>A0A7V1PTY7_CALAY</name>
<evidence type="ECO:0000256" key="3">
    <source>
        <dbReference type="ARBA" id="ARBA00011270"/>
    </source>
</evidence>
<evidence type="ECO:0000256" key="5">
    <source>
        <dbReference type="ARBA" id="ARBA00022822"/>
    </source>
</evidence>